<gene>
    <name evidence="8" type="ORF">GCM10022388_06720</name>
</gene>
<feature type="chain" id="PRO_5046414371" evidence="6">
    <location>
        <begin position="25"/>
        <end position="529"/>
    </location>
</feature>
<comment type="similarity">
    <text evidence="2">Belongs to the SusD family.</text>
</comment>
<dbReference type="Gene3D" id="1.25.40.390">
    <property type="match status" value="1"/>
</dbReference>
<dbReference type="PROSITE" id="PS51257">
    <property type="entry name" value="PROKAR_LIPOPROTEIN"/>
    <property type="match status" value="1"/>
</dbReference>
<keyword evidence="5" id="KW-0998">Cell outer membrane</keyword>
<proteinExistence type="inferred from homology"/>
<feature type="signal peptide" evidence="6">
    <location>
        <begin position="1"/>
        <end position="24"/>
    </location>
</feature>
<evidence type="ECO:0000256" key="3">
    <source>
        <dbReference type="ARBA" id="ARBA00022729"/>
    </source>
</evidence>
<dbReference type="SUPFAM" id="SSF48452">
    <property type="entry name" value="TPR-like"/>
    <property type="match status" value="1"/>
</dbReference>
<dbReference type="Pfam" id="PF12771">
    <property type="entry name" value="SusD-like_2"/>
    <property type="match status" value="1"/>
</dbReference>
<comment type="subcellular location">
    <subcellularLocation>
        <location evidence="1">Cell outer membrane</location>
    </subcellularLocation>
</comment>
<evidence type="ECO:0000256" key="2">
    <source>
        <dbReference type="ARBA" id="ARBA00006275"/>
    </source>
</evidence>
<dbReference type="Proteomes" id="UP001500426">
    <property type="component" value="Unassembled WGS sequence"/>
</dbReference>
<evidence type="ECO:0000256" key="6">
    <source>
        <dbReference type="SAM" id="SignalP"/>
    </source>
</evidence>
<dbReference type="Gene3D" id="1.25.40.10">
    <property type="entry name" value="Tetratricopeptide repeat domain"/>
    <property type="match status" value="1"/>
</dbReference>
<dbReference type="Pfam" id="PF07980">
    <property type="entry name" value="SusD_RagB"/>
    <property type="match status" value="1"/>
</dbReference>
<dbReference type="Gene3D" id="1.10.3780.10">
    <property type="entry name" value="SusD-like"/>
    <property type="match status" value="1"/>
</dbReference>
<accession>A0ABP7UIL7</accession>
<evidence type="ECO:0000256" key="1">
    <source>
        <dbReference type="ARBA" id="ARBA00004442"/>
    </source>
</evidence>
<dbReference type="RefSeq" id="WP_345090685.1">
    <property type="nucleotide sequence ID" value="NZ_BAABCS010000004.1"/>
</dbReference>
<evidence type="ECO:0000259" key="7">
    <source>
        <dbReference type="Pfam" id="PF07980"/>
    </source>
</evidence>
<organism evidence="8 9">
    <name type="scientific">Flavobacterium chungnamense</name>
    <dbReference type="NCBI Taxonomy" id="706182"/>
    <lineage>
        <taxon>Bacteria</taxon>
        <taxon>Pseudomonadati</taxon>
        <taxon>Bacteroidota</taxon>
        <taxon>Flavobacteriia</taxon>
        <taxon>Flavobacteriales</taxon>
        <taxon>Flavobacteriaceae</taxon>
        <taxon>Flavobacterium</taxon>
    </lineage>
</organism>
<dbReference type="InterPro" id="IPR011990">
    <property type="entry name" value="TPR-like_helical_dom_sf"/>
</dbReference>
<keyword evidence="3 6" id="KW-0732">Signal</keyword>
<dbReference type="CDD" id="cd08977">
    <property type="entry name" value="SusD"/>
    <property type="match status" value="1"/>
</dbReference>
<evidence type="ECO:0000313" key="9">
    <source>
        <dbReference type="Proteomes" id="UP001500426"/>
    </source>
</evidence>
<reference evidence="9" key="1">
    <citation type="journal article" date="2019" name="Int. J. Syst. Evol. Microbiol.">
        <title>The Global Catalogue of Microorganisms (GCM) 10K type strain sequencing project: providing services to taxonomists for standard genome sequencing and annotation.</title>
        <authorList>
            <consortium name="The Broad Institute Genomics Platform"/>
            <consortium name="The Broad Institute Genome Sequencing Center for Infectious Disease"/>
            <person name="Wu L."/>
            <person name="Ma J."/>
        </authorList>
    </citation>
    <scope>NUCLEOTIDE SEQUENCE [LARGE SCALE GENOMIC DNA]</scope>
    <source>
        <strain evidence="9">JCM 17068</strain>
    </source>
</reference>
<comment type="caution">
    <text evidence="8">The sequence shown here is derived from an EMBL/GenBank/DDBJ whole genome shotgun (WGS) entry which is preliminary data.</text>
</comment>
<evidence type="ECO:0000313" key="8">
    <source>
        <dbReference type="EMBL" id="GAA4044134.1"/>
    </source>
</evidence>
<dbReference type="EMBL" id="BAABCS010000004">
    <property type="protein sequence ID" value="GAA4044134.1"/>
    <property type="molecule type" value="Genomic_DNA"/>
</dbReference>
<evidence type="ECO:0000256" key="4">
    <source>
        <dbReference type="ARBA" id="ARBA00023136"/>
    </source>
</evidence>
<evidence type="ECO:0000256" key="5">
    <source>
        <dbReference type="ARBA" id="ARBA00023237"/>
    </source>
</evidence>
<protein>
    <submittedName>
        <fullName evidence="8">RagB/SusD family nutrient uptake outer membrane protein</fullName>
    </submittedName>
</protein>
<feature type="domain" description="RagB/SusD" evidence="7">
    <location>
        <begin position="379"/>
        <end position="529"/>
    </location>
</feature>
<dbReference type="InterPro" id="IPR041662">
    <property type="entry name" value="SusD-like_2"/>
</dbReference>
<keyword evidence="4" id="KW-0472">Membrane</keyword>
<sequence>MKKSRIIKMLVLSVVTILSMTSCTKELDKIEIDEDIYSSEVFYQDEASYKQFLAKLYAGLAVSGQQGPAGNSDIAGIDEGFGQYLRAYWVMNEITTDEAIIAWADGNLPSLNNQTWASNNEFIYAMFSRCMYQVSLCNEFLRQTTADKLNSRNVSSATRAQIVNYRAEARFLRAFSYWHLMDMFGNVPFTTENDTVGFSFPQQQSRAFIFDFIVSELNSIDADLLASGSNEFGRVDKIAGKMLLAKVYLNAQVYINQNKFAEASAALTPVLSSTYSINTSSSYGKVFMADNDSNGSQSEMIFPIRYSGLNTQTYGGTTFITHAAVGGSMNPSNFGINGGWFGLRTRPEFVAKFAGDPRGMFYTTGQSLSIGNIGNFGDGYAVQKYKNIKSTGGQGSDVSGNFVDIDFPVFRLADAYLMYAELAARGQGSTSQAATYVNTLRTRAGGSATVVAGDINLDFILDERGRELYWEGHRRQDLIRFGKYTGGVYNWQWKGGIQAGTSIDDKFKIFPIPATAIGSNPTLQQNPGY</sequence>
<dbReference type="InterPro" id="IPR012944">
    <property type="entry name" value="SusD_RagB_dom"/>
</dbReference>
<name>A0ABP7UIL7_9FLAO</name>
<keyword evidence="9" id="KW-1185">Reference proteome</keyword>